<keyword evidence="2 13" id="KW-0378">Hydrolase</keyword>
<gene>
    <name evidence="13" type="ORF">HX902_10595</name>
</gene>
<keyword evidence="3" id="KW-0809">Transit peptide</keyword>
<dbReference type="InterPro" id="IPR052382">
    <property type="entry name" value="ABHD10_acyl-thioesterase"/>
</dbReference>
<dbReference type="SUPFAM" id="SSF53474">
    <property type="entry name" value="alpha/beta-Hydrolases"/>
    <property type="match status" value="1"/>
</dbReference>
<evidence type="ECO:0000313" key="13">
    <source>
        <dbReference type="EMBL" id="MBA5802089.1"/>
    </source>
</evidence>
<dbReference type="RefSeq" id="WP_182209005.1">
    <property type="nucleotide sequence ID" value="NZ_JACGBJ010000005.1"/>
</dbReference>
<evidence type="ECO:0000256" key="1">
    <source>
        <dbReference type="ARBA" id="ARBA00012423"/>
    </source>
</evidence>
<evidence type="ECO:0000256" key="3">
    <source>
        <dbReference type="ARBA" id="ARBA00022946"/>
    </source>
</evidence>
<keyword evidence="14" id="KW-1185">Reference proteome</keyword>
<dbReference type="EC" id="3.1.2.22" evidence="1"/>
<evidence type="ECO:0000256" key="8">
    <source>
        <dbReference type="ARBA" id="ARBA00042704"/>
    </source>
</evidence>
<evidence type="ECO:0000313" key="14">
    <source>
        <dbReference type="Proteomes" id="UP000539787"/>
    </source>
</evidence>
<evidence type="ECO:0000256" key="5">
    <source>
        <dbReference type="ARBA" id="ARBA00039314"/>
    </source>
</evidence>
<comment type="caution">
    <text evidence="13">The sequence shown here is derived from an EMBL/GenBank/DDBJ whole genome shotgun (WGS) entry which is preliminary data.</text>
</comment>
<sequence>MPDQLSDAQPQFLTVGEGEAAREIAMLVRPAQAGNDAPALVWLSGYRSDMSGTKAVELDGLAAELGLACIRLDYSGHGLSGGSFGDGTISRWLEEALAVLRHVAPDRIILVGSSMGGWIALRLAQELARQGGVTLEGPKLAGMVLIAPAPDFTSELIEPNLKAKERKSLAERGYFEERSQYSPEPNIYTRALIEDGRKNRVLDGIIETGCPVHILQGMKDADVPHAHAMKLVEHLPADDVVLTFVRDGDHRLSRPGDIALLLSAVKGIIRSSTNRQMPVRAAEADKFA</sequence>
<evidence type="ECO:0000256" key="9">
    <source>
        <dbReference type="ARBA" id="ARBA00046047"/>
    </source>
</evidence>
<feature type="domain" description="AB hydrolase-1" evidence="12">
    <location>
        <begin position="55"/>
        <end position="255"/>
    </location>
</feature>
<reference evidence="13 14" key="1">
    <citation type="submission" date="2020-07" db="EMBL/GenBank/DDBJ databases">
        <authorList>
            <person name="Sun Q."/>
        </authorList>
    </citation>
    <scope>NUCLEOTIDE SEQUENCE [LARGE SCALE GENOMIC DNA]</scope>
    <source>
        <strain evidence="13 14">WYCCWR 11317</strain>
    </source>
</reference>
<comment type="catalytic activity">
    <reaction evidence="10">
        <text>S-hexadecanoyl-L-cysteinyl-[protein] + H2O = L-cysteinyl-[protein] + hexadecanoate + H(+)</text>
        <dbReference type="Rhea" id="RHEA:19233"/>
        <dbReference type="Rhea" id="RHEA-COMP:10131"/>
        <dbReference type="Rhea" id="RHEA-COMP:11032"/>
        <dbReference type="ChEBI" id="CHEBI:7896"/>
        <dbReference type="ChEBI" id="CHEBI:15377"/>
        <dbReference type="ChEBI" id="CHEBI:15378"/>
        <dbReference type="ChEBI" id="CHEBI:29950"/>
        <dbReference type="ChEBI" id="CHEBI:74151"/>
        <dbReference type="EC" id="3.1.2.22"/>
    </reaction>
    <physiologicalReaction direction="left-to-right" evidence="10">
        <dbReference type="Rhea" id="RHEA:19234"/>
    </physiologicalReaction>
</comment>
<dbReference type="Gene3D" id="3.40.50.1820">
    <property type="entry name" value="alpha/beta hydrolase"/>
    <property type="match status" value="1"/>
</dbReference>
<dbReference type="Proteomes" id="UP000539787">
    <property type="component" value="Unassembled WGS sequence"/>
</dbReference>
<dbReference type="GO" id="GO:0016787">
    <property type="term" value="F:hydrolase activity"/>
    <property type="evidence" value="ECO:0007669"/>
    <property type="project" value="UniProtKB-KW"/>
</dbReference>
<dbReference type="InterPro" id="IPR000073">
    <property type="entry name" value="AB_hydrolase_1"/>
</dbReference>
<comment type="catalytic activity">
    <reaction evidence="11">
        <text>mycophenolic acid O-acyl-beta-D-glucuronide + H2O = mycophenolate + D-glucuronate + H(+)</text>
        <dbReference type="Rhea" id="RHEA:34179"/>
        <dbReference type="ChEBI" id="CHEBI:15377"/>
        <dbReference type="ChEBI" id="CHEBI:15378"/>
        <dbReference type="ChEBI" id="CHEBI:58720"/>
        <dbReference type="ChEBI" id="CHEBI:62932"/>
        <dbReference type="ChEBI" id="CHEBI:66982"/>
        <dbReference type="EC" id="3.1.1.93"/>
    </reaction>
    <physiologicalReaction direction="left-to-right" evidence="11">
        <dbReference type="Rhea" id="RHEA:34180"/>
    </physiologicalReaction>
</comment>
<name>A0ABR6A617_9HYPH</name>
<proteinExistence type="predicted"/>
<evidence type="ECO:0000256" key="4">
    <source>
        <dbReference type="ARBA" id="ARBA00039132"/>
    </source>
</evidence>
<dbReference type="EMBL" id="JACGBJ010000005">
    <property type="protein sequence ID" value="MBA5802089.1"/>
    <property type="molecule type" value="Genomic_DNA"/>
</dbReference>
<evidence type="ECO:0000256" key="7">
    <source>
        <dbReference type="ARBA" id="ARBA00042645"/>
    </source>
</evidence>
<evidence type="ECO:0000259" key="12">
    <source>
        <dbReference type="Pfam" id="PF12697"/>
    </source>
</evidence>
<accession>A0ABR6A617</accession>
<dbReference type="PANTHER" id="PTHR16138">
    <property type="entry name" value="MYCOPHENOLIC ACID ACYL-GLUCURONIDE ESTERASE, MITOCHONDRIAL"/>
    <property type="match status" value="1"/>
</dbReference>
<dbReference type="Pfam" id="PF12697">
    <property type="entry name" value="Abhydrolase_6"/>
    <property type="match status" value="1"/>
</dbReference>
<evidence type="ECO:0000256" key="10">
    <source>
        <dbReference type="ARBA" id="ARBA00047409"/>
    </source>
</evidence>
<dbReference type="PANTHER" id="PTHR16138:SF7">
    <property type="entry name" value="PALMITOYL-PROTEIN THIOESTERASE ABHD10, MITOCHONDRIAL"/>
    <property type="match status" value="1"/>
</dbReference>
<comment type="function">
    <text evidence="9">Acts as an acyl-protein thioesterase that hydrolyzes fatty acids from acylated residues in proteins. Regulates the mitochondrial S-depalmitoylation of the nucleophilic active site residue of peroxiredoxin-5/PRDX5, a key antioxidant protein, therefore modulating mitochondrial antioxidant ability. Also catalyzes the deglucuronidation of mycophenolic acid acyl-glucuronide, an active metabolite of the immunosuppressant drug mycophenolate.</text>
</comment>
<evidence type="ECO:0000256" key="11">
    <source>
        <dbReference type="ARBA" id="ARBA00047972"/>
    </source>
</evidence>
<evidence type="ECO:0000256" key="6">
    <source>
        <dbReference type="ARBA" id="ARBA00041520"/>
    </source>
</evidence>
<evidence type="ECO:0000256" key="2">
    <source>
        <dbReference type="ARBA" id="ARBA00022801"/>
    </source>
</evidence>
<dbReference type="InterPro" id="IPR029058">
    <property type="entry name" value="AB_hydrolase_fold"/>
</dbReference>
<dbReference type="EC" id="3.1.1.93" evidence="4"/>
<protein>
    <recommendedName>
        <fullName evidence="5">Palmitoyl-protein thioesterase ABHD10, mitochondrial</fullName>
        <ecNumber evidence="4">3.1.1.93</ecNumber>
        <ecNumber evidence="1">3.1.2.22</ecNumber>
    </recommendedName>
    <alternativeName>
        <fullName evidence="7">Acyl-protein thioesterase ABHD10</fullName>
    </alternativeName>
    <alternativeName>
        <fullName evidence="8">Alpha/beta hydrolase domain-containing protein 10</fullName>
    </alternativeName>
    <alternativeName>
        <fullName evidence="6">Mycophenolic acid acyl-glucuronide esterase, mitochondrial</fullName>
    </alternativeName>
</protein>
<organism evidence="13 14">
    <name type="scientific">Rhizobium changzhiense</name>
    <dbReference type="NCBI Taxonomy" id="2692317"/>
    <lineage>
        <taxon>Bacteria</taxon>
        <taxon>Pseudomonadati</taxon>
        <taxon>Pseudomonadota</taxon>
        <taxon>Alphaproteobacteria</taxon>
        <taxon>Hyphomicrobiales</taxon>
        <taxon>Rhizobiaceae</taxon>
        <taxon>Rhizobium/Agrobacterium group</taxon>
        <taxon>Rhizobium</taxon>
    </lineage>
</organism>